<dbReference type="AlphaFoldDB" id="A0A646KHR4"/>
<organism evidence="2 3">
    <name type="scientific">Streptomyces jumonjinensis</name>
    <dbReference type="NCBI Taxonomy" id="1945"/>
    <lineage>
        <taxon>Bacteria</taxon>
        <taxon>Bacillati</taxon>
        <taxon>Actinomycetota</taxon>
        <taxon>Actinomycetes</taxon>
        <taxon>Kitasatosporales</taxon>
        <taxon>Streptomycetaceae</taxon>
        <taxon>Streptomyces</taxon>
    </lineage>
</organism>
<feature type="transmembrane region" description="Helical" evidence="1">
    <location>
        <begin position="34"/>
        <end position="53"/>
    </location>
</feature>
<dbReference type="EMBL" id="VCLA01000082">
    <property type="protein sequence ID" value="MQT00546.1"/>
    <property type="molecule type" value="Genomic_DNA"/>
</dbReference>
<dbReference type="Proteomes" id="UP000419138">
    <property type="component" value="Unassembled WGS sequence"/>
</dbReference>
<evidence type="ECO:0000256" key="1">
    <source>
        <dbReference type="SAM" id="Phobius"/>
    </source>
</evidence>
<protein>
    <submittedName>
        <fullName evidence="2">Uncharacterized protein</fullName>
    </submittedName>
</protein>
<keyword evidence="1" id="KW-0812">Transmembrane</keyword>
<accession>A0A646KHR4</accession>
<evidence type="ECO:0000313" key="2">
    <source>
        <dbReference type="EMBL" id="MQT00546.1"/>
    </source>
</evidence>
<sequence length="75" mass="7462">MDRSLLSLRATLVLLLSALAGVTAGVLSTLAGDGAARSVLAGLAAAGLAVPFFDRLVAGDRPRERAGAEDGDARG</sequence>
<proteinExistence type="predicted"/>
<comment type="caution">
    <text evidence="2">The sequence shown here is derived from an EMBL/GenBank/DDBJ whole genome shotgun (WGS) entry which is preliminary data.</text>
</comment>
<evidence type="ECO:0000313" key="3">
    <source>
        <dbReference type="Proteomes" id="UP000419138"/>
    </source>
</evidence>
<keyword evidence="3" id="KW-1185">Reference proteome</keyword>
<dbReference type="RefSeq" id="WP_153522167.1">
    <property type="nucleotide sequence ID" value="NZ_JBEPDZ010000044.1"/>
</dbReference>
<gene>
    <name evidence="2" type="ORF">FF041_09995</name>
</gene>
<keyword evidence="1" id="KW-0472">Membrane</keyword>
<reference evidence="2 3" key="1">
    <citation type="submission" date="2019-05" db="EMBL/GenBank/DDBJ databases">
        <title>Comparative genomics and metabolomics analyses of clavulanic acid producing Streptomyces species provides insight into specialized metabolism and evolution of beta-lactam biosynthetic gene clusters.</title>
        <authorList>
            <person name="Moore M.A."/>
            <person name="Cruz-Morales P."/>
            <person name="Barona Gomez F."/>
            <person name="Kapil T."/>
        </authorList>
    </citation>
    <scope>NUCLEOTIDE SEQUENCE [LARGE SCALE GENOMIC DNA]</scope>
    <source>
        <strain evidence="2 3">NRRL 5741</strain>
    </source>
</reference>
<keyword evidence="1" id="KW-1133">Transmembrane helix</keyword>
<name>A0A646KHR4_STRJU</name>